<protein>
    <recommendedName>
        <fullName evidence="1">SpoVT-AbrB domain-containing protein</fullName>
    </recommendedName>
</protein>
<dbReference type="Gene3D" id="2.10.260.10">
    <property type="match status" value="1"/>
</dbReference>
<dbReference type="InterPro" id="IPR037914">
    <property type="entry name" value="SpoVT-AbrB_sf"/>
</dbReference>
<name>A0A2M8EL15_UNCKA</name>
<dbReference type="GO" id="GO:0003677">
    <property type="term" value="F:DNA binding"/>
    <property type="evidence" value="ECO:0007669"/>
    <property type="project" value="InterPro"/>
</dbReference>
<evidence type="ECO:0000313" key="2">
    <source>
        <dbReference type="EMBL" id="PJC23390.1"/>
    </source>
</evidence>
<dbReference type="Pfam" id="PF04014">
    <property type="entry name" value="MazE_antitoxin"/>
    <property type="match status" value="1"/>
</dbReference>
<dbReference type="Proteomes" id="UP000229756">
    <property type="component" value="Unassembled WGS sequence"/>
</dbReference>
<dbReference type="EMBL" id="PFSJ01000026">
    <property type="protein sequence ID" value="PJC23390.1"/>
    <property type="molecule type" value="Genomic_DNA"/>
</dbReference>
<dbReference type="AlphaFoldDB" id="A0A2M8EL15"/>
<feature type="domain" description="SpoVT-AbrB" evidence="1">
    <location>
        <begin position="7"/>
        <end position="36"/>
    </location>
</feature>
<sequence>MKSQMSKQYQTTIPSKIRKQLGVKPGNRLTWGVVKDALGVEYATLTPETNNTLKSLKGISEKMYKKSKGYLDSERNSWN</sequence>
<dbReference type="SUPFAM" id="SSF89447">
    <property type="entry name" value="AbrB/MazE/MraZ-like"/>
    <property type="match status" value="1"/>
</dbReference>
<evidence type="ECO:0000313" key="3">
    <source>
        <dbReference type="Proteomes" id="UP000229756"/>
    </source>
</evidence>
<dbReference type="InterPro" id="IPR007159">
    <property type="entry name" value="SpoVT-AbrB_dom"/>
</dbReference>
<gene>
    <name evidence="2" type="ORF">CO058_03615</name>
</gene>
<proteinExistence type="predicted"/>
<organism evidence="2 3">
    <name type="scientific">candidate division WWE3 bacterium CG_4_9_14_0_2_um_filter_35_11</name>
    <dbReference type="NCBI Taxonomy" id="1975077"/>
    <lineage>
        <taxon>Bacteria</taxon>
        <taxon>Katanobacteria</taxon>
    </lineage>
</organism>
<reference evidence="3" key="1">
    <citation type="submission" date="2017-09" db="EMBL/GenBank/DDBJ databases">
        <title>Depth-based differentiation of microbial function through sediment-hosted aquifers and enrichment of novel symbionts in the deep terrestrial subsurface.</title>
        <authorList>
            <person name="Probst A.J."/>
            <person name="Ladd B."/>
            <person name="Jarett J.K."/>
            <person name="Geller-Mcgrath D.E."/>
            <person name="Sieber C.M.K."/>
            <person name="Emerson J.B."/>
            <person name="Anantharaman K."/>
            <person name="Thomas B.C."/>
            <person name="Malmstrom R."/>
            <person name="Stieglmeier M."/>
            <person name="Klingl A."/>
            <person name="Woyke T."/>
            <person name="Ryan C.M."/>
            <person name="Banfield J.F."/>
        </authorList>
    </citation>
    <scope>NUCLEOTIDE SEQUENCE [LARGE SCALE GENOMIC DNA]</scope>
</reference>
<accession>A0A2M8EL15</accession>
<evidence type="ECO:0000259" key="1">
    <source>
        <dbReference type="Pfam" id="PF04014"/>
    </source>
</evidence>
<comment type="caution">
    <text evidence="2">The sequence shown here is derived from an EMBL/GenBank/DDBJ whole genome shotgun (WGS) entry which is preliminary data.</text>
</comment>